<keyword evidence="3" id="KW-0203">Cytokinin biosynthesis</keyword>
<dbReference type="GO" id="GO:0005524">
    <property type="term" value="F:ATP binding"/>
    <property type="evidence" value="ECO:0007669"/>
    <property type="project" value="UniProtKB-KW"/>
</dbReference>
<organism evidence="7 8">
    <name type="scientific">Acer negundo</name>
    <name type="common">Box elder</name>
    <dbReference type="NCBI Taxonomy" id="4023"/>
    <lineage>
        <taxon>Eukaryota</taxon>
        <taxon>Viridiplantae</taxon>
        <taxon>Streptophyta</taxon>
        <taxon>Embryophyta</taxon>
        <taxon>Tracheophyta</taxon>
        <taxon>Spermatophyta</taxon>
        <taxon>Magnoliopsida</taxon>
        <taxon>eudicotyledons</taxon>
        <taxon>Gunneridae</taxon>
        <taxon>Pentapetalae</taxon>
        <taxon>rosids</taxon>
        <taxon>malvids</taxon>
        <taxon>Sapindales</taxon>
        <taxon>Sapindaceae</taxon>
        <taxon>Hippocastanoideae</taxon>
        <taxon>Acereae</taxon>
        <taxon>Acer</taxon>
    </lineage>
</organism>
<protein>
    <recommendedName>
        <fullName evidence="9">Adenylate isopentenyltransferase</fullName>
    </recommendedName>
</protein>
<comment type="similarity">
    <text evidence="1">Belongs to the IPP transferase family.</text>
</comment>
<name>A0AAD5IPN7_ACENE</name>
<dbReference type="Proteomes" id="UP001064489">
    <property type="component" value="Chromosome 7"/>
</dbReference>
<feature type="compositionally biased region" description="Basic residues" evidence="6">
    <location>
        <begin position="62"/>
        <end position="73"/>
    </location>
</feature>
<evidence type="ECO:0000256" key="6">
    <source>
        <dbReference type="SAM" id="MobiDB-lite"/>
    </source>
</evidence>
<gene>
    <name evidence="7" type="ORF">LWI28_027954</name>
</gene>
<reference evidence="7" key="2">
    <citation type="submission" date="2023-02" db="EMBL/GenBank/DDBJ databases">
        <authorList>
            <person name="Swenson N.G."/>
            <person name="Wegrzyn J.L."/>
            <person name="Mcevoy S.L."/>
        </authorList>
    </citation>
    <scope>NUCLEOTIDE SEQUENCE</scope>
    <source>
        <strain evidence="7">91603</strain>
        <tissue evidence="7">Leaf</tissue>
    </source>
</reference>
<feature type="region of interest" description="Disordered" evidence="6">
    <location>
        <begin position="54"/>
        <end position="73"/>
    </location>
</feature>
<keyword evidence="8" id="KW-1185">Reference proteome</keyword>
<dbReference type="PANTHER" id="PTHR11088">
    <property type="entry name" value="TRNA DIMETHYLALLYLTRANSFERASE"/>
    <property type="match status" value="1"/>
</dbReference>
<dbReference type="Pfam" id="PF01715">
    <property type="entry name" value="IPPT"/>
    <property type="match status" value="2"/>
</dbReference>
<evidence type="ECO:0008006" key="9">
    <source>
        <dbReference type="Google" id="ProtNLM"/>
    </source>
</evidence>
<evidence type="ECO:0000256" key="1">
    <source>
        <dbReference type="ARBA" id="ARBA00005842"/>
    </source>
</evidence>
<dbReference type="GO" id="GO:0006400">
    <property type="term" value="P:tRNA modification"/>
    <property type="evidence" value="ECO:0007669"/>
    <property type="project" value="TreeGrafter"/>
</dbReference>
<evidence type="ECO:0000256" key="3">
    <source>
        <dbReference type="ARBA" id="ARBA00022712"/>
    </source>
</evidence>
<keyword evidence="4" id="KW-0547">Nucleotide-binding</keyword>
<reference evidence="7" key="1">
    <citation type="journal article" date="2022" name="Plant J.">
        <title>Strategies of tolerance reflected in two North American maple genomes.</title>
        <authorList>
            <person name="McEvoy S.L."/>
            <person name="Sezen U.U."/>
            <person name="Trouern-Trend A."/>
            <person name="McMahon S.M."/>
            <person name="Schaberg P.G."/>
            <person name="Yang J."/>
            <person name="Wegrzyn J.L."/>
            <person name="Swenson N.G."/>
        </authorList>
    </citation>
    <scope>NUCLEOTIDE SEQUENCE</scope>
    <source>
        <strain evidence="7">91603</strain>
    </source>
</reference>
<dbReference type="GO" id="GO:0009824">
    <property type="term" value="F:AMP dimethylallyltransferase activity"/>
    <property type="evidence" value="ECO:0007669"/>
    <property type="project" value="TreeGrafter"/>
</dbReference>
<dbReference type="InterPro" id="IPR027417">
    <property type="entry name" value="P-loop_NTPase"/>
</dbReference>
<dbReference type="GO" id="GO:0005739">
    <property type="term" value="C:mitochondrion"/>
    <property type="evidence" value="ECO:0007669"/>
    <property type="project" value="TreeGrafter"/>
</dbReference>
<keyword evidence="2" id="KW-0808">Transferase</keyword>
<dbReference type="Gene3D" id="1.10.287.890">
    <property type="entry name" value="Crystal structure of tRNA isopentenylpyrophosphate transferase (bh2366) domain"/>
    <property type="match status" value="1"/>
</dbReference>
<dbReference type="GO" id="GO:0052381">
    <property type="term" value="F:tRNA dimethylallyltransferase activity"/>
    <property type="evidence" value="ECO:0007669"/>
    <property type="project" value="TreeGrafter"/>
</dbReference>
<evidence type="ECO:0000256" key="4">
    <source>
        <dbReference type="ARBA" id="ARBA00022741"/>
    </source>
</evidence>
<proteinExistence type="inferred from homology"/>
<dbReference type="Gene3D" id="3.40.50.300">
    <property type="entry name" value="P-loop containing nucleotide triphosphate hydrolases"/>
    <property type="match status" value="1"/>
</dbReference>
<dbReference type="PANTHER" id="PTHR11088:SF86">
    <property type="entry name" value="ADENYLATE ISOPENTENYLTRANSFERASE 4-RELATED"/>
    <property type="match status" value="1"/>
</dbReference>
<sequence>MKPVLSPTTTTANFHHQQQHFFSPFLSSSLPSFSKRRRRRLILAACTTAAPATVSSSGVQQHNHHHRQQRKKDKMVVIMGATGTGKSRLSINLATRFSPCEIVNSDKMQVYKGLDITTNKISFHDRREVPHHFLGEFDTDEVGELSASAFRERAELTISDIISRKRTPFLVGGSNSFVYSLLVEEYDPDSDVFNDSNSVSSKLRYDCCFLWVDSSLPVLYEYLDKRVDDMLDLGMFRELAQFFDSDELDRDLEIPAGLRKAIGVPEFHRYFKKYPPGKYKGLDRVRRGAYEDAVREIKENTRQLAKRQIGKIMRLTRAGWDLRRLDATATFRLLLMDDGSDDDDSGSDWRSVWERQVLEPSVKIVKRFLED</sequence>
<accession>A0AAD5IPN7</accession>
<dbReference type="InterPro" id="IPR039657">
    <property type="entry name" value="Dimethylallyltransferase"/>
</dbReference>
<dbReference type="AlphaFoldDB" id="A0AAD5IPN7"/>
<keyword evidence="5" id="KW-0067">ATP-binding</keyword>
<dbReference type="GO" id="GO:0009691">
    <property type="term" value="P:cytokinin biosynthetic process"/>
    <property type="evidence" value="ECO:0007669"/>
    <property type="project" value="UniProtKB-KW"/>
</dbReference>
<evidence type="ECO:0000256" key="2">
    <source>
        <dbReference type="ARBA" id="ARBA00022679"/>
    </source>
</evidence>
<evidence type="ECO:0000313" key="7">
    <source>
        <dbReference type="EMBL" id="KAI9170436.1"/>
    </source>
</evidence>
<comment type="caution">
    <text evidence="7">The sequence shown here is derived from an EMBL/GenBank/DDBJ whole genome shotgun (WGS) entry which is preliminary data.</text>
</comment>
<evidence type="ECO:0000313" key="8">
    <source>
        <dbReference type="Proteomes" id="UP001064489"/>
    </source>
</evidence>
<dbReference type="EMBL" id="JAJSOW010000104">
    <property type="protein sequence ID" value="KAI9170436.1"/>
    <property type="molecule type" value="Genomic_DNA"/>
</dbReference>
<dbReference type="SUPFAM" id="SSF52540">
    <property type="entry name" value="P-loop containing nucleoside triphosphate hydrolases"/>
    <property type="match status" value="1"/>
</dbReference>
<evidence type="ECO:0000256" key="5">
    <source>
        <dbReference type="ARBA" id="ARBA00022840"/>
    </source>
</evidence>